<keyword evidence="1" id="KW-0863">Zinc-finger</keyword>
<dbReference type="Proteomes" id="UP001201812">
    <property type="component" value="Unassembled WGS sequence"/>
</dbReference>
<keyword evidence="1" id="KW-0862">Zinc</keyword>
<evidence type="ECO:0000313" key="4">
    <source>
        <dbReference type="EMBL" id="KAI1703477.1"/>
    </source>
</evidence>
<gene>
    <name evidence="4" type="ORF">DdX_14902</name>
</gene>
<dbReference type="InterPro" id="IPR007527">
    <property type="entry name" value="Znf_SWIM"/>
</dbReference>
<evidence type="ECO:0000313" key="5">
    <source>
        <dbReference type="Proteomes" id="UP001201812"/>
    </source>
</evidence>
<comment type="caution">
    <text evidence="4">The sequence shown here is derived from an EMBL/GenBank/DDBJ whole genome shotgun (WGS) entry which is preliminary data.</text>
</comment>
<keyword evidence="5" id="KW-1185">Reference proteome</keyword>
<feature type="region of interest" description="Disordered" evidence="2">
    <location>
        <begin position="64"/>
        <end position="84"/>
    </location>
</feature>
<sequence>MGLDILGLDSWPQFDEQKNKYHMVTARDWFKCSCPIGVTKSRCKHIVHVKYNKNELRYPAHFANRPLDMNRKTGRPKKNRQDRY</sequence>
<evidence type="ECO:0000256" key="1">
    <source>
        <dbReference type="PROSITE-ProRule" id="PRU00325"/>
    </source>
</evidence>
<protein>
    <recommendedName>
        <fullName evidence="3">SWIM-type domain-containing protein</fullName>
    </recommendedName>
</protein>
<accession>A0AAD4MRZ4</accession>
<evidence type="ECO:0000256" key="2">
    <source>
        <dbReference type="SAM" id="MobiDB-lite"/>
    </source>
</evidence>
<keyword evidence="1" id="KW-0479">Metal-binding</keyword>
<reference evidence="4" key="1">
    <citation type="submission" date="2022-01" db="EMBL/GenBank/DDBJ databases">
        <title>Genome Sequence Resource for Two Populations of Ditylenchus destructor, the Migratory Endoparasitic Phytonematode.</title>
        <authorList>
            <person name="Zhang H."/>
            <person name="Lin R."/>
            <person name="Xie B."/>
        </authorList>
    </citation>
    <scope>NUCLEOTIDE SEQUENCE</scope>
    <source>
        <strain evidence="4">BazhouSP</strain>
    </source>
</reference>
<organism evidence="4 5">
    <name type="scientific">Ditylenchus destructor</name>
    <dbReference type="NCBI Taxonomy" id="166010"/>
    <lineage>
        <taxon>Eukaryota</taxon>
        <taxon>Metazoa</taxon>
        <taxon>Ecdysozoa</taxon>
        <taxon>Nematoda</taxon>
        <taxon>Chromadorea</taxon>
        <taxon>Rhabditida</taxon>
        <taxon>Tylenchina</taxon>
        <taxon>Tylenchomorpha</taxon>
        <taxon>Sphaerularioidea</taxon>
        <taxon>Anguinidae</taxon>
        <taxon>Anguininae</taxon>
        <taxon>Ditylenchus</taxon>
    </lineage>
</organism>
<feature type="domain" description="SWIM-type" evidence="3">
    <location>
        <begin position="21"/>
        <end position="54"/>
    </location>
</feature>
<dbReference type="AlphaFoldDB" id="A0AAD4MRZ4"/>
<dbReference type="PROSITE" id="PS50966">
    <property type="entry name" value="ZF_SWIM"/>
    <property type="match status" value="1"/>
</dbReference>
<proteinExistence type="predicted"/>
<name>A0AAD4MRZ4_9BILA</name>
<evidence type="ECO:0000259" key="3">
    <source>
        <dbReference type="PROSITE" id="PS50966"/>
    </source>
</evidence>
<dbReference type="EMBL" id="JAKKPZ010000082">
    <property type="protein sequence ID" value="KAI1703477.1"/>
    <property type="molecule type" value="Genomic_DNA"/>
</dbReference>
<dbReference type="GO" id="GO:0008270">
    <property type="term" value="F:zinc ion binding"/>
    <property type="evidence" value="ECO:0007669"/>
    <property type="project" value="UniProtKB-KW"/>
</dbReference>